<dbReference type="InterPro" id="IPR000182">
    <property type="entry name" value="GNAT_dom"/>
</dbReference>
<name>A0ABP7AH26_9PSEU</name>
<evidence type="ECO:0000313" key="2">
    <source>
        <dbReference type="EMBL" id="GAA3632437.1"/>
    </source>
</evidence>
<gene>
    <name evidence="2" type="ORF">GCM10022267_19160</name>
</gene>
<keyword evidence="3" id="KW-1185">Reference proteome</keyword>
<evidence type="ECO:0000259" key="1">
    <source>
        <dbReference type="PROSITE" id="PS51186"/>
    </source>
</evidence>
<dbReference type="Gene3D" id="3.30.1050.10">
    <property type="entry name" value="SCP2 sterol-binding domain"/>
    <property type="match status" value="1"/>
</dbReference>
<dbReference type="SUPFAM" id="SSF55718">
    <property type="entry name" value="SCP-like"/>
    <property type="match status" value="1"/>
</dbReference>
<sequence length="387" mass="41684">MSVHIREYTEDDLDAVFRLRKLAFNSTERPERLVQPGRHGLVAELDGKVAGVLGIGEYAQFYGGAAVPMGGIGGVAVDGATRGRGVAAALLDAALPVMREHGQPISVLYATVPTLYRKRGWERAGLFEWVELPMDRLLTTPRPAELMASRPAGEADLSALRDCYLEVARTINGMADRRPPRIDLAKVLEMDLVSVLPGPNGLRGYLTAQREPGGDMGRLKVYDLIGVDVEAQLNLLASLRSWAGTLDAIDLRITDPATLNLLGATPMRYSVWTSTWMLRVVDLPAAVAARGWPRLANAAVDLEIVDEHAPWHAGLHRIVAEDGAVRVEPGGTGAVRLHARALGPWFSGAQNTHALRRAGLLEGDPADAVVLDQLVGASGVPRLADFF</sequence>
<dbReference type="Pfam" id="PF13530">
    <property type="entry name" value="SCP2_2"/>
    <property type="match status" value="1"/>
</dbReference>
<dbReference type="SUPFAM" id="SSF55729">
    <property type="entry name" value="Acyl-CoA N-acyltransferases (Nat)"/>
    <property type="match status" value="1"/>
</dbReference>
<comment type="caution">
    <text evidence="2">The sequence shown here is derived from an EMBL/GenBank/DDBJ whole genome shotgun (WGS) entry which is preliminary data.</text>
</comment>
<feature type="domain" description="N-acetyltransferase" evidence="1">
    <location>
        <begin position="3"/>
        <end position="139"/>
    </location>
</feature>
<dbReference type="InterPro" id="IPR036527">
    <property type="entry name" value="SCP2_sterol-bd_dom_sf"/>
</dbReference>
<dbReference type="InterPro" id="IPR051554">
    <property type="entry name" value="Acetyltransferase_Eis"/>
</dbReference>
<dbReference type="PANTHER" id="PTHR37817:SF1">
    <property type="entry name" value="N-ACETYLTRANSFERASE EIS"/>
    <property type="match status" value="1"/>
</dbReference>
<dbReference type="Gene3D" id="3.40.630.30">
    <property type="match status" value="2"/>
</dbReference>
<dbReference type="EMBL" id="BAABBE010000004">
    <property type="protein sequence ID" value="GAA3632437.1"/>
    <property type="molecule type" value="Genomic_DNA"/>
</dbReference>
<organism evidence="2 3">
    <name type="scientific">Lentzea roselyniae</name>
    <dbReference type="NCBI Taxonomy" id="531940"/>
    <lineage>
        <taxon>Bacteria</taxon>
        <taxon>Bacillati</taxon>
        <taxon>Actinomycetota</taxon>
        <taxon>Actinomycetes</taxon>
        <taxon>Pseudonocardiales</taxon>
        <taxon>Pseudonocardiaceae</taxon>
        <taxon>Lentzea</taxon>
    </lineage>
</organism>
<dbReference type="PROSITE" id="PS51186">
    <property type="entry name" value="GNAT"/>
    <property type="match status" value="1"/>
</dbReference>
<accession>A0ABP7AH26</accession>
<dbReference type="Proteomes" id="UP001500711">
    <property type="component" value="Unassembled WGS sequence"/>
</dbReference>
<evidence type="ECO:0000313" key="3">
    <source>
        <dbReference type="Proteomes" id="UP001500711"/>
    </source>
</evidence>
<dbReference type="InterPro" id="IPR025559">
    <property type="entry name" value="Eis_dom"/>
</dbReference>
<protein>
    <submittedName>
        <fullName evidence="2">GNAT family N-acetyltransferase</fullName>
    </submittedName>
</protein>
<reference evidence="3" key="1">
    <citation type="journal article" date="2019" name="Int. J. Syst. Evol. Microbiol.">
        <title>The Global Catalogue of Microorganisms (GCM) 10K type strain sequencing project: providing services to taxonomists for standard genome sequencing and annotation.</title>
        <authorList>
            <consortium name="The Broad Institute Genomics Platform"/>
            <consortium name="The Broad Institute Genome Sequencing Center for Infectious Disease"/>
            <person name="Wu L."/>
            <person name="Ma J."/>
        </authorList>
    </citation>
    <scope>NUCLEOTIDE SEQUENCE [LARGE SCALE GENOMIC DNA]</scope>
    <source>
        <strain evidence="3">JCM 17494</strain>
    </source>
</reference>
<proteinExistence type="predicted"/>
<dbReference type="InterPro" id="IPR016181">
    <property type="entry name" value="Acyl_CoA_acyltransferase"/>
</dbReference>
<dbReference type="Pfam" id="PF13527">
    <property type="entry name" value="Acetyltransf_9"/>
    <property type="match status" value="1"/>
</dbReference>
<dbReference type="PANTHER" id="PTHR37817">
    <property type="entry name" value="N-ACETYLTRANSFERASE EIS"/>
    <property type="match status" value="1"/>
</dbReference>